<organism evidence="1">
    <name type="scientific">Cyanophora paradoxa</name>
    <dbReference type="NCBI Taxonomy" id="2762"/>
    <lineage>
        <taxon>Eukaryota</taxon>
        <taxon>Glaucocystophyceae</taxon>
        <taxon>Cyanophorales</taxon>
        <taxon>Cyanophoraceae</taxon>
        <taxon>Cyanophora</taxon>
    </lineage>
</organism>
<evidence type="ECO:0000313" key="1">
    <source>
        <dbReference type="EMBL" id="AIU44675.1"/>
    </source>
</evidence>
<sequence>MFFRLFKHLNFLFFFKNKNFLKINNIKTKKDRFLNYRKIFNFNIENIRILEYKHKFIQYIGLKKKIKKIKFKQKFKKSQILKTNLIINTSIQRILLRKRDKLIDNILFYKLFNNSSNNIFQYNKFFKNILNKNLINKNEKKISYRNKIPSSYFIK</sequence>
<reference evidence="1" key="2">
    <citation type="submission" date="2014-07" db="EMBL/GenBank/DDBJ databases">
        <authorList>
            <person name="David S.R."/>
            <person name="Jackson C.J."/>
            <person name="Adrian R.-P."/>
        </authorList>
    </citation>
    <scope>NUCLEOTIDE SEQUENCE</scope>
    <source>
        <strain evidence="1">NIES-763</strain>
    </source>
</reference>
<geneLocation type="mitochondrion" evidence="1"/>
<protein>
    <submittedName>
        <fullName evidence="1">Uncharacterized protein</fullName>
    </submittedName>
</protein>
<proteinExistence type="predicted"/>
<dbReference type="AlphaFoldDB" id="A0A097PBQ2"/>
<gene>
    <name evidence="1" type="primary">orf162</name>
</gene>
<keyword evidence="1" id="KW-0496">Mitochondrion</keyword>
<dbReference type="EMBL" id="KM198930">
    <property type="protein sequence ID" value="AIU44675.1"/>
    <property type="molecule type" value="Genomic_DNA"/>
</dbReference>
<reference evidence="1" key="1">
    <citation type="journal article" date="2014" name="Mol. Phylogenet. Evol.">
        <title>Nucleotide substitution analyses of the glaucophyte Cyanophora suggest an ancestrally lower mutation rate in plastid vs mitochondrial DNA for the Archaeplastida.</title>
        <authorList>
            <person name="Smith D.R."/>
            <person name="Jackson C.J."/>
            <person name="Reyes-Prieto A."/>
        </authorList>
    </citation>
    <scope>NUCLEOTIDE SEQUENCE</scope>
    <source>
        <strain evidence="1">NIES-763</strain>
    </source>
</reference>
<name>A0A097PBQ2_CYAPA</name>
<accession>A0A097PBQ2</accession>